<dbReference type="Pfam" id="PF04066">
    <property type="entry name" value="MrpF_PhaF"/>
    <property type="match status" value="1"/>
</dbReference>
<keyword evidence="3 8" id="KW-0813">Transport</keyword>
<dbReference type="PANTHER" id="PTHR34702">
    <property type="entry name" value="NA(+)/H(+) ANTIPORTER SUBUNIT F1"/>
    <property type="match status" value="1"/>
</dbReference>
<keyword evidence="5 9" id="KW-0812">Transmembrane</keyword>
<dbReference type="STRING" id="83449.BON30_13905"/>
<name>A0A1L9BD24_9BACT</name>
<dbReference type="OrthoDB" id="9800226at2"/>
<dbReference type="RefSeq" id="WP_071898784.1">
    <property type="nucleotide sequence ID" value="NZ_MPIN01000003.1"/>
</dbReference>
<dbReference type="AlphaFoldDB" id="A0A1L9BD24"/>
<evidence type="ECO:0000313" key="10">
    <source>
        <dbReference type="EMBL" id="OJH40149.1"/>
    </source>
</evidence>
<keyword evidence="6 9" id="KW-1133">Transmembrane helix</keyword>
<feature type="transmembrane region" description="Helical" evidence="9">
    <location>
        <begin position="37"/>
        <end position="58"/>
    </location>
</feature>
<proteinExistence type="inferred from homology"/>
<dbReference type="PANTHER" id="PTHR34702:SF1">
    <property type="entry name" value="NA(+)_H(+) ANTIPORTER SUBUNIT F"/>
    <property type="match status" value="1"/>
</dbReference>
<keyword evidence="4 8" id="KW-1003">Cell membrane</keyword>
<feature type="transmembrane region" description="Helical" evidence="9">
    <location>
        <begin position="64"/>
        <end position="86"/>
    </location>
</feature>
<keyword evidence="8" id="KW-0050">Antiport</keyword>
<feature type="transmembrane region" description="Helical" evidence="9">
    <location>
        <begin position="6"/>
        <end position="25"/>
    </location>
</feature>
<dbReference type="EMBL" id="MPIN01000003">
    <property type="protein sequence ID" value="OJH40149.1"/>
    <property type="molecule type" value="Genomic_DNA"/>
</dbReference>
<evidence type="ECO:0000256" key="7">
    <source>
        <dbReference type="ARBA" id="ARBA00023136"/>
    </source>
</evidence>
<keyword evidence="8" id="KW-0406">Ion transport</keyword>
<keyword evidence="7 8" id="KW-0472">Membrane</keyword>
<evidence type="ECO:0000313" key="11">
    <source>
        <dbReference type="Proteomes" id="UP000182229"/>
    </source>
</evidence>
<dbReference type="GO" id="GO:0015385">
    <property type="term" value="F:sodium:proton antiporter activity"/>
    <property type="evidence" value="ECO:0007669"/>
    <property type="project" value="TreeGrafter"/>
</dbReference>
<organism evidence="10 11">
    <name type="scientific">Cystobacter ferrugineus</name>
    <dbReference type="NCBI Taxonomy" id="83449"/>
    <lineage>
        <taxon>Bacteria</taxon>
        <taxon>Pseudomonadati</taxon>
        <taxon>Myxococcota</taxon>
        <taxon>Myxococcia</taxon>
        <taxon>Myxococcales</taxon>
        <taxon>Cystobacterineae</taxon>
        <taxon>Archangiaceae</taxon>
        <taxon>Cystobacter</taxon>
    </lineage>
</organism>
<evidence type="ECO:0000256" key="6">
    <source>
        <dbReference type="ARBA" id="ARBA00022989"/>
    </source>
</evidence>
<dbReference type="InterPro" id="IPR007208">
    <property type="entry name" value="MrpF/PhaF-like"/>
</dbReference>
<dbReference type="GO" id="GO:0005886">
    <property type="term" value="C:plasma membrane"/>
    <property type="evidence" value="ECO:0007669"/>
    <property type="project" value="UniProtKB-SubCell"/>
</dbReference>
<evidence type="ECO:0000256" key="5">
    <source>
        <dbReference type="ARBA" id="ARBA00022692"/>
    </source>
</evidence>
<evidence type="ECO:0000256" key="2">
    <source>
        <dbReference type="ARBA" id="ARBA00009212"/>
    </source>
</evidence>
<evidence type="ECO:0000256" key="1">
    <source>
        <dbReference type="ARBA" id="ARBA00004651"/>
    </source>
</evidence>
<evidence type="ECO:0000256" key="4">
    <source>
        <dbReference type="ARBA" id="ARBA00022475"/>
    </source>
</evidence>
<evidence type="ECO:0000256" key="3">
    <source>
        <dbReference type="ARBA" id="ARBA00022448"/>
    </source>
</evidence>
<accession>A0A1L9BD24</accession>
<evidence type="ECO:0000256" key="8">
    <source>
        <dbReference type="PIRNR" id="PIRNR028784"/>
    </source>
</evidence>
<dbReference type="PIRSF" id="PIRSF028784">
    <property type="entry name" value="MrpF"/>
    <property type="match status" value="1"/>
</dbReference>
<gene>
    <name evidence="10" type="ORF">BON30_13905</name>
</gene>
<comment type="caution">
    <text evidence="10">The sequence shown here is derived from an EMBL/GenBank/DDBJ whole genome shotgun (WGS) entry which is preliminary data.</text>
</comment>
<sequence>MSSLLSWALAFALGCLALAMMLALARMIVGPRAEDRVLAFDCLYQNTMLVILALGLIYRSSSYFEAALLIALFGFVGSTAMSKFLLRGEIIE</sequence>
<dbReference type="NCBIfam" id="NF004812">
    <property type="entry name" value="PRK06161.1"/>
    <property type="match status" value="1"/>
</dbReference>
<reference evidence="11" key="1">
    <citation type="submission" date="2016-11" db="EMBL/GenBank/DDBJ databases">
        <authorList>
            <person name="Shukria A."/>
            <person name="Stevens D.C."/>
        </authorList>
    </citation>
    <scope>NUCLEOTIDE SEQUENCE [LARGE SCALE GENOMIC DNA]</scope>
    <source>
        <strain evidence="11">Cbfe23</strain>
    </source>
</reference>
<comment type="similarity">
    <text evidence="2 8">Belongs to the CPA3 antiporters (TC 2.A.63) subunit F family.</text>
</comment>
<evidence type="ECO:0000256" key="9">
    <source>
        <dbReference type="SAM" id="Phobius"/>
    </source>
</evidence>
<comment type="subcellular location">
    <subcellularLocation>
        <location evidence="1 8">Cell membrane</location>
        <topology evidence="1 8">Multi-pass membrane protein</topology>
    </subcellularLocation>
</comment>
<dbReference type="Proteomes" id="UP000182229">
    <property type="component" value="Unassembled WGS sequence"/>
</dbReference>
<reference evidence="10 11" key="2">
    <citation type="submission" date="2016-12" db="EMBL/GenBank/DDBJ databases">
        <title>Draft Genome Sequence of Cystobacter ferrugineus Strain Cbfe23.</title>
        <authorList>
            <person name="Akbar S."/>
            <person name="Dowd S.E."/>
            <person name="Stevens D.C."/>
        </authorList>
    </citation>
    <scope>NUCLEOTIDE SEQUENCE [LARGE SCALE GENOMIC DNA]</scope>
    <source>
        <strain evidence="10 11">Cbfe23</strain>
    </source>
</reference>
<keyword evidence="11" id="KW-1185">Reference proteome</keyword>
<protein>
    <submittedName>
        <fullName evidence="10">K+/H+ antiporter subunit F</fullName>
    </submittedName>
</protein>